<comment type="caution">
    <text evidence="2">The sequence shown here is derived from an EMBL/GenBank/DDBJ whole genome shotgun (WGS) entry which is preliminary data.</text>
</comment>
<dbReference type="AlphaFoldDB" id="F9D432"/>
<organism evidence="2 3">
    <name type="scientific">Prevotella dentalis (strain ATCC 49559 / DSM 3688 / JCM 13448 / NCTC 12043 / ES 2772)</name>
    <name type="common">Mitsuokella dentalis</name>
    <dbReference type="NCBI Taxonomy" id="908937"/>
    <lineage>
        <taxon>Bacteria</taxon>
        <taxon>Pseudomonadati</taxon>
        <taxon>Bacteroidota</taxon>
        <taxon>Bacteroidia</taxon>
        <taxon>Bacteroidales</taxon>
        <taxon>Prevotellaceae</taxon>
        <taxon>Prevotella</taxon>
    </lineage>
</organism>
<dbReference type="EMBL" id="AFPW01000023">
    <property type="protein sequence ID" value="EGQ14075.1"/>
    <property type="molecule type" value="Genomic_DNA"/>
</dbReference>
<name>F9D432_PREDD</name>
<accession>F9D432</accession>
<evidence type="ECO:0000313" key="2">
    <source>
        <dbReference type="EMBL" id="EGQ14075.1"/>
    </source>
</evidence>
<dbReference type="Proteomes" id="UP000007820">
    <property type="component" value="Unassembled WGS sequence"/>
</dbReference>
<protein>
    <submittedName>
        <fullName evidence="2">Uncharacterized protein</fullName>
    </submittedName>
</protein>
<gene>
    <name evidence="2" type="ORF">HMPREF9136_1610</name>
</gene>
<evidence type="ECO:0000313" key="3">
    <source>
        <dbReference type="Proteomes" id="UP000007820"/>
    </source>
</evidence>
<reference evidence="2 3" key="1">
    <citation type="submission" date="2011-04" db="EMBL/GenBank/DDBJ databases">
        <authorList>
            <person name="Muzny D."/>
            <person name="Qin X."/>
            <person name="Deng J."/>
            <person name="Jiang H."/>
            <person name="Liu Y."/>
            <person name="Qu J."/>
            <person name="Song X.-Z."/>
            <person name="Zhang L."/>
            <person name="Thornton R."/>
            <person name="Coyle M."/>
            <person name="Francisco L."/>
            <person name="Jackson L."/>
            <person name="Javaid M."/>
            <person name="Korchina V."/>
            <person name="Kovar C."/>
            <person name="Mata R."/>
            <person name="Mathew T."/>
            <person name="Ngo R."/>
            <person name="Nguyen L."/>
            <person name="Nguyen N."/>
            <person name="Okwuonu G."/>
            <person name="Ongeri F."/>
            <person name="Pham C."/>
            <person name="Simmons D."/>
            <person name="Wilczek-Boney K."/>
            <person name="Hale W."/>
            <person name="Jakkamsetti A."/>
            <person name="Pham P."/>
            <person name="Ruth R."/>
            <person name="San Lucas F."/>
            <person name="Warren J."/>
            <person name="Zhang J."/>
            <person name="Zhao Z."/>
            <person name="Zhou C."/>
            <person name="Zhu D."/>
            <person name="Lee S."/>
            <person name="Bess C."/>
            <person name="Blankenburg K."/>
            <person name="Forbes L."/>
            <person name="Fu Q."/>
            <person name="Gubbala S."/>
            <person name="Hirani K."/>
            <person name="Jayaseelan J.C."/>
            <person name="Lara F."/>
            <person name="Munidasa M."/>
            <person name="Palculict T."/>
            <person name="Patil S."/>
            <person name="Pu L.-L."/>
            <person name="Saada N."/>
            <person name="Tang L."/>
            <person name="Weissenberger G."/>
            <person name="Zhu Y."/>
            <person name="Hemphill L."/>
            <person name="Shang Y."/>
            <person name="Youmans B."/>
            <person name="Ayvaz T."/>
            <person name="Ross M."/>
            <person name="Santibanez J."/>
            <person name="Aqrawi P."/>
            <person name="Gross S."/>
            <person name="Joshi V."/>
            <person name="Fowler G."/>
            <person name="Nazareth L."/>
            <person name="Reid J."/>
            <person name="Worley K."/>
            <person name="Petrosino J."/>
            <person name="Highlander S."/>
            <person name="Gibbs R."/>
        </authorList>
    </citation>
    <scope>NUCLEOTIDE SEQUENCE [LARGE SCALE GENOMIC DNA]</scope>
    <source>
        <strain evidence="2 3">DSM 3688</strain>
    </source>
</reference>
<proteinExistence type="predicted"/>
<sequence length="39" mass="4531">MTAVDSSKTTGSEHFPQEIRPRQREVNISRRKFVQDNGK</sequence>
<feature type="region of interest" description="Disordered" evidence="1">
    <location>
        <begin position="1"/>
        <end position="39"/>
    </location>
</feature>
<evidence type="ECO:0000256" key="1">
    <source>
        <dbReference type="SAM" id="MobiDB-lite"/>
    </source>
</evidence>
<feature type="compositionally biased region" description="Basic and acidic residues" evidence="1">
    <location>
        <begin position="15"/>
        <end position="28"/>
    </location>
</feature>
<feature type="compositionally biased region" description="Polar residues" evidence="1">
    <location>
        <begin position="1"/>
        <end position="12"/>
    </location>
</feature>